<dbReference type="Pfam" id="PF07690">
    <property type="entry name" value="MFS_1"/>
    <property type="match status" value="1"/>
</dbReference>
<evidence type="ECO:0000259" key="8">
    <source>
        <dbReference type="PROSITE" id="PS50850"/>
    </source>
</evidence>
<feature type="transmembrane region" description="Helical" evidence="7">
    <location>
        <begin position="201"/>
        <end position="224"/>
    </location>
</feature>
<keyword evidence="5 7" id="KW-0472">Membrane</keyword>
<feature type="domain" description="Major facilitator superfamily (MFS) profile" evidence="8">
    <location>
        <begin position="49"/>
        <end position="418"/>
    </location>
</feature>
<name>A0ABZ2RA20_9MICC</name>
<dbReference type="Gene3D" id="1.20.1250.20">
    <property type="entry name" value="MFS general substrate transporter like domains"/>
    <property type="match status" value="1"/>
</dbReference>
<dbReference type="RefSeq" id="WP_406636002.1">
    <property type="nucleotide sequence ID" value="NZ_CP148033.1"/>
</dbReference>
<feature type="transmembrane region" description="Helical" evidence="7">
    <location>
        <begin position="332"/>
        <end position="350"/>
    </location>
</feature>
<feature type="transmembrane region" description="Helical" evidence="7">
    <location>
        <begin position="278"/>
        <end position="302"/>
    </location>
</feature>
<evidence type="ECO:0000256" key="3">
    <source>
        <dbReference type="ARBA" id="ARBA00022692"/>
    </source>
</evidence>
<evidence type="ECO:0000256" key="4">
    <source>
        <dbReference type="ARBA" id="ARBA00022989"/>
    </source>
</evidence>
<comment type="subcellular location">
    <subcellularLocation>
        <location evidence="1">Cell membrane</location>
        <topology evidence="1">Multi-pass membrane protein</topology>
    </subcellularLocation>
</comment>
<dbReference type="PANTHER" id="PTHR43124">
    <property type="entry name" value="PURINE EFFLUX PUMP PBUE"/>
    <property type="match status" value="1"/>
</dbReference>
<feature type="transmembrane region" description="Helical" evidence="7">
    <location>
        <begin position="140"/>
        <end position="161"/>
    </location>
</feature>
<feature type="transmembrane region" description="Helical" evidence="7">
    <location>
        <begin position="114"/>
        <end position="134"/>
    </location>
</feature>
<evidence type="ECO:0000313" key="9">
    <source>
        <dbReference type="EMBL" id="WXK93548.1"/>
    </source>
</evidence>
<dbReference type="InterPro" id="IPR050189">
    <property type="entry name" value="MFS_Efflux_Transporters"/>
</dbReference>
<feature type="transmembrane region" description="Helical" evidence="7">
    <location>
        <begin position="309"/>
        <end position="326"/>
    </location>
</feature>
<feature type="transmembrane region" description="Helical" evidence="7">
    <location>
        <begin position="173"/>
        <end position="195"/>
    </location>
</feature>
<dbReference type="PROSITE" id="PS50850">
    <property type="entry name" value="MFS"/>
    <property type="match status" value="1"/>
</dbReference>
<dbReference type="InterPro" id="IPR011701">
    <property type="entry name" value="MFS"/>
</dbReference>
<evidence type="ECO:0000256" key="2">
    <source>
        <dbReference type="ARBA" id="ARBA00022475"/>
    </source>
</evidence>
<feature type="transmembrane region" description="Helical" evidence="7">
    <location>
        <begin position="396"/>
        <end position="416"/>
    </location>
</feature>
<feature type="transmembrane region" description="Helical" evidence="7">
    <location>
        <begin position="47"/>
        <end position="68"/>
    </location>
</feature>
<protein>
    <submittedName>
        <fullName evidence="9">MFS transporter</fullName>
    </submittedName>
</protein>
<dbReference type="SUPFAM" id="SSF103473">
    <property type="entry name" value="MFS general substrate transporter"/>
    <property type="match status" value="1"/>
</dbReference>
<accession>A0ABZ2RA20</accession>
<dbReference type="InterPro" id="IPR020846">
    <property type="entry name" value="MFS_dom"/>
</dbReference>
<gene>
    <name evidence="9" type="ORF">WHH00_01745</name>
</gene>
<evidence type="ECO:0000256" key="1">
    <source>
        <dbReference type="ARBA" id="ARBA00004651"/>
    </source>
</evidence>
<evidence type="ECO:0000256" key="5">
    <source>
        <dbReference type="ARBA" id="ARBA00023136"/>
    </source>
</evidence>
<feature type="transmembrane region" description="Helical" evidence="7">
    <location>
        <begin position="371"/>
        <end position="390"/>
    </location>
</feature>
<dbReference type="PANTHER" id="PTHR43124:SF3">
    <property type="entry name" value="CHLORAMPHENICOL EFFLUX PUMP RV0191"/>
    <property type="match status" value="1"/>
</dbReference>
<organism evidence="9 10">
    <name type="scientific">Pseudarthrobacter quantipunctorum</name>
    <dbReference type="NCBI Taxonomy" id="3128980"/>
    <lineage>
        <taxon>Bacteria</taxon>
        <taxon>Bacillati</taxon>
        <taxon>Actinomycetota</taxon>
        <taxon>Actinomycetes</taxon>
        <taxon>Micrococcales</taxon>
        <taxon>Micrococcaceae</taxon>
        <taxon>Pseudarthrobacter</taxon>
    </lineage>
</organism>
<feature type="transmembrane region" description="Helical" evidence="7">
    <location>
        <begin position="88"/>
        <end position="107"/>
    </location>
</feature>
<keyword evidence="4 7" id="KW-1133">Transmembrane helix</keyword>
<evidence type="ECO:0000313" key="10">
    <source>
        <dbReference type="Proteomes" id="UP001623384"/>
    </source>
</evidence>
<keyword evidence="10" id="KW-1185">Reference proteome</keyword>
<dbReference type="EMBL" id="CP148033">
    <property type="protein sequence ID" value="WXK93548.1"/>
    <property type="molecule type" value="Genomic_DNA"/>
</dbReference>
<proteinExistence type="predicted"/>
<evidence type="ECO:0000256" key="7">
    <source>
        <dbReference type="SAM" id="Phobius"/>
    </source>
</evidence>
<feature type="region of interest" description="Disordered" evidence="6">
    <location>
        <begin position="16"/>
        <end position="35"/>
    </location>
</feature>
<dbReference type="CDD" id="cd17324">
    <property type="entry name" value="MFS_NepI_like"/>
    <property type="match status" value="1"/>
</dbReference>
<evidence type="ECO:0000256" key="6">
    <source>
        <dbReference type="SAM" id="MobiDB-lite"/>
    </source>
</evidence>
<reference evidence="9 10" key="1">
    <citation type="submission" date="2024-03" db="EMBL/GenBank/DDBJ databases">
        <title>Rhodococcus navarretei sp. nov. and Pseudarthrobacter quantumdoti sp. nov., two new species with the ability to biosynthesize Quantum Dots isolated from soil samples at Union Glacier, Antarctica.</title>
        <authorList>
            <person name="Vargas M."/>
        </authorList>
    </citation>
    <scope>NUCLEOTIDE SEQUENCE [LARGE SCALE GENOMIC DNA]</scope>
    <source>
        <strain evidence="9 10">RC-2-3</strain>
    </source>
</reference>
<sequence length="423" mass="42669">MTRAILEDGAREASIDALPSGNTSITEEPKDSAPAGGLSVPAGRFPWAALLVMALMGFLLIATETMPAGLLPQIASGLAVTEGTAGQFVSAYALGTIIAAMPAIALTRGVRRKPVFVVGILGFLAANLITAFSTDIALSLGARLLAGAFSGLLWGMTAGYARRITAPRQAGRALSVASVGTPVGLAVGTPFGSWLGTTFDWRWSFGVLAILTAVTLLLAVFLVPDAPGQRAGTRVPLARVLAIPGVAVVLGVIVSWMLGHNIMYTYIGSYLRGASLDLPVDIALITFGAAAIAGIAITGAVIDKGLRRLVLLSLGSFMVAGAIFIVGHASLLAVLAAIVLWGIAFGGAAAQLQTAISAASGENADVANSMLGVAFNLAIFAAGVAGAVVISSFDGMVLPAALVGLAAVALVIAVAGRRTAFPT</sequence>
<keyword evidence="3 7" id="KW-0812">Transmembrane</keyword>
<dbReference type="InterPro" id="IPR036259">
    <property type="entry name" value="MFS_trans_sf"/>
</dbReference>
<keyword evidence="2" id="KW-1003">Cell membrane</keyword>
<feature type="transmembrane region" description="Helical" evidence="7">
    <location>
        <begin position="236"/>
        <end position="258"/>
    </location>
</feature>
<dbReference type="Proteomes" id="UP001623384">
    <property type="component" value="Chromosome"/>
</dbReference>